<proteinExistence type="predicted"/>
<evidence type="ECO:0000256" key="1">
    <source>
        <dbReference type="SAM" id="MobiDB-lite"/>
    </source>
</evidence>
<gene>
    <name evidence="2" type="ORF">OCU04_009764</name>
</gene>
<reference evidence="2" key="1">
    <citation type="submission" date="2022-11" db="EMBL/GenBank/DDBJ databases">
        <title>Genome Resource of Sclerotinia nivalis Strain SnTB1, a Plant Pathogen Isolated from American Ginseng.</title>
        <authorList>
            <person name="Fan S."/>
        </authorList>
    </citation>
    <scope>NUCLEOTIDE SEQUENCE</scope>
    <source>
        <strain evidence="2">SnTB1</strain>
    </source>
</reference>
<keyword evidence="3" id="KW-1185">Reference proteome</keyword>
<organism evidence="2 3">
    <name type="scientific">Sclerotinia nivalis</name>
    <dbReference type="NCBI Taxonomy" id="352851"/>
    <lineage>
        <taxon>Eukaryota</taxon>
        <taxon>Fungi</taxon>
        <taxon>Dikarya</taxon>
        <taxon>Ascomycota</taxon>
        <taxon>Pezizomycotina</taxon>
        <taxon>Leotiomycetes</taxon>
        <taxon>Helotiales</taxon>
        <taxon>Sclerotiniaceae</taxon>
        <taxon>Sclerotinia</taxon>
    </lineage>
</organism>
<protein>
    <submittedName>
        <fullName evidence="2">Uncharacterized protein</fullName>
    </submittedName>
</protein>
<dbReference type="Proteomes" id="UP001152300">
    <property type="component" value="Unassembled WGS sequence"/>
</dbReference>
<evidence type="ECO:0000313" key="3">
    <source>
        <dbReference type="Proteomes" id="UP001152300"/>
    </source>
</evidence>
<dbReference type="AlphaFoldDB" id="A0A9X0DFU9"/>
<name>A0A9X0DFU9_9HELO</name>
<feature type="compositionally biased region" description="Basic and acidic residues" evidence="1">
    <location>
        <begin position="65"/>
        <end position="78"/>
    </location>
</feature>
<feature type="region of interest" description="Disordered" evidence="1">
    <location>
        <begin position="52"/>
        <end position="85"/>
    </location>
</feature>
<comment type="caution">
    <text evidence="2">The sequence shown here is derived from an EMBL/GenBank/DDBJ whole genome shotgun (WGS) entry which is preliminary data.</text>
</comment>
<accession>A0A9X0DFU9</accession>
<sequence>MGRPLFEAPRRVYLTQGINMATCAVTISLFQPGLDDTTAYVSWREYAPACENSEARTHRGTSRKRQSDSSEDFQRSRENIALLRR</sequence>
<dbReference type="EMBL" id="JAPEIS010000011">
    <property type="protein sequence ID" value="KAJ8061981.1"/>
    <property type="molecule type" value="Genomic_DNA"/>
</dbReference>
<evidence type="ECO:0000313" key="2">
    <source>
        <dbReference type="EMBL" id="KAJ8061981.1"/>
    </source>
</evidence>